<accession>A0AAV6UCU7</accession>
<dbReference type="InterPro" id="IPR003599">
    <property type="entry name" value="Ig_sub"/>
</dbReference>
<feature type="domain" description="Ig-like" evidence="8">
    <location>
        <begin position="392"/>
        <end position="482"/>
    </location>
</feature>
<keyword evidence="4" id="KW-0703">Sarcoplasmic reticulum</keyword>
<gene>
    <name evidence="9" type="ORF">JTE90_015468</name>
</gene>
<evidence type="ECO:0000256" key="7">
    <source>
        <dbReference type="SAM" id="Phobius"/>
    </source>
</evidence>
<dbReference type="Pfam" id="PF01216">
    <property type="entry name" value="Calsequestrin"/>
    <property type="match status" value="1"/>
</dbReference>
<evidence type="ECO:0000256" key="1">
    <source>
        <dbReference type="ARBA" id="ARBA00004564"/>
    </source>
</evidence>
<comment type="subcellular location">
    <subcellularLocation>
        <location evidence="1">Sarcoplasmic reticulum lumen</location>
    </subcellularLocation>
</comment>
<evidence type="ECO:0000256" key="2">
    <source>
        <dbReference type="ARBA" id="ARBA00010987"/>
    </source>
</evidence>
<keyword evidence="10" id="KW-1185">Reference proteome</keyword>
<dbReference type="GO" id="GO:0051279">
    <property type="term" value="P:regulation of release of sequestered calcium ion into cytosol"/>
    <property type="evidence" value="ECO:0007669"/>
    <property type="project" value="TreeGrafter"/>
</dbReference>
<proteinExistence type="inferred from homology"/>
<dbReference type="PANTHER" id="PTHR10033">
    <property type="entry name" value="CALSEQUESTRIN"/>
    <property type="match status" value="1"/>
</dbReference>
<evidence type="ECO:0000259" key="8">
    <source>
        <dbReference type="PROSITE" id="PS50835"/>
    </source>
</evidence>
<comment type="similarity">
    <text evidence="2 6">Belongs to the calsequestrin family.</text>
</comment>
<dbReference type="Gene3D" id="3.40.30.10">
    <property type="entry name" value="Glutaredoxin"/>
    <property type="match status" value="3"/>
</dbReference>
<dbReference type="Gene3D" id="2.60.40.10">
    <property type="entry name" value="Immunoglobulins"/>
    <property type="match status" value="1"/>
</dbReference>
<name>A0AAV6UCU7_9ARAC</name>
<protein>
    <recommendedName>
        <fullName evidence="6">Calsequestrin</fullName>
    </recommendedName>
</protein>
<sequence>MMLKYILLSLFISGVVSVGILPFLQTPRHDGVKRVCHLTSQNFTTVVNAADTAVVVVKDPLATSRGACPTELDTFAEIAAQVLRKKNSIVCEVLPEVLTSAQTAETAAVQVNPGDVYIYKKGRGIPYYGKRSTRALLNHLFKVNATQVSVITGKIDKVAFDAVEQVKLVGFFMQGTADYLAFEEAASHLSPSVAFYVTFDRMVAKHLKLSTVGEINLVKPFTKTPVPCPQNPASAADIEAFATTNEGVLLSKITEQNLFDPALLDSKKMLVLAIGNEGSSLGSYFYRLVTKLARNSTNNTEFQNLNIVWIDPNIFPTIHLVMEEMETTLGIPNKLPAFGALNITTLKSSWLDTSTLNSTGDKNSDVQNLQILQDFLTGVVTNTLTPVKIGAQSFVQTPTPQAVADGSDVTLECVVENQVGDCLWLKDGHNIGYNLNRHPHYSWRGDNTLGDCSVVIKGVSASTDSGEWVCEVTGDQDNPTLTSMPVKILVTAANPAEAKAEL</sequence>
<organism evidence="9 10">
    <name type="scientific">Oedothorax gibbosus</name>
    <dbReference type="NCBI Taxonomy" id="931172"/>
    <lineage>
        <taxon>Eukaryota</taxon>
        <taxon>Metazoa</taxon>
        <taxon>Ecdysozoa</taxon>
        <taxon>Arthropoda</taxon>
        <taxon>Chelicerata</taxon>
        <taxon>Arachnida</taxon>
        <taxon>Araneae</taxon>
        <taxon>Araneomorphae</taxon>
        <taxon>Entelegynae</taxon>
        <taxon>Araneoidea</taxon>
        <taxon>Linyphiidae</taxon>
        <taxon>Erigoninae</taxon>
        <taxon>Oedothorax</taxon>
    </lineage>
</organism>
<keyword evidence="5" id="KW-0514">Muscle protein</keyword>
<keyword evidence="7" id="KW-1133">Transmembrane helix</keyword>
<dbReference type="InterPro" id="IPR007110">
    <property type="entry name" value="Ig-like_dom"/>
</dbReference>
<dbReference type="InterPro" id="IPR036249">
    <property type="entry name" value="Thioredoxin-like_sf"/>
</dbReference>
<dbReference type="SUPFAM" id="SSF52833">
    <property type="entry name" value="Thioredoxin-like"/>
    <property type="match status" value="2"/>
</dbReference>
<dbReference type="PROSITE" id="PS50835">
    <property type="entry name" value="IG_LIKE"/>
    <property type="match status" value="1"/>
</dbReference>
<evidence type="ECO:0000256" key="6">
    <source>
        <dbReference type="RuleBase" id="RU000648"/>
    </source>
</evidence>
<dbReference type="GO" id="GO:0005509">
    <property type="term" value="F:calcium ion binding"/>
    <property type="evidence" value="ECO:0007669"/>
    <property type="project" value="InterPro"/>
</dbReference>
<evidence type="ECO:0000256" key="4">
    <source>
        <dbReference type="ARBA" id="ARBA00022951"/>
    </source>
</evidence>
<evidence type="ECO:0000313" key="9">
    <source>
        <dbReference type="EMBL" id="KAG8181451.1"/>
    </source>
</evidence>
<dbReference type="PANTHER" id="PTHR10033:SF0">
    <property type="entry name" value="CALSEQUESTRIN"/>
    <property type="match status" value="1"/>
</dbReference>
<dbReference type="InterPro" id="IPR036179">
    <property type="entry name" value="Ig-like_dom_sf"/>
</dbReference>
<dbReference type="SUPFAM" id="SSF48726">
    <property type="entry name" value="Immunoglobulin"/>
    <property type="match status" value="1"/>
</dbReference>
<evidence type="ECO:0000256" key="5">
    <source>
        <dbReference type="ARBA" id="ARBA00023179"/>
    </source>
</evidence>
<evidence type="ECO:0000313" key="10">
    <source>
        <dbReference type="Proteomes" id="UP000827092"/>
    </source>
</evidence>
<dbReference type="PRINTS" id="PR00312">
    <property type="entry name" value="CALSEQUESTRN"/>
</dbReference>
<dbReference type="Proteomes" id="UP000827092">
    <property type="component" value="Unassembled WGS sequence"/>
</dbReference>
<dbReference type="AlphaFoldDB" id="A0AAV6UCU7"/>
<evidence type="ECO:0000256" key="3">
    <source>
        <dbReference type="ARBA" id="ARBA00022837"/>
    </source>
</evidence>
<feature type="transmembrane region" description="Helical" evidence="7">
    <location>
        <begin position="6"/>
        <end position="24"/>
    </location>
</feature>
<keyword evidence="7" id="KW-0472">Membrane</keyword>
<keyword evidence="3 6" id="KW-0106">Calcium</keyword>
<keyword evidence="7" id="KW-0812">Transmembrane</keyword>
<comment type="caution">
    <text evidence="9">The sequence shown here is derived from an EMBL/GenBank/DDBJ whole genome shotgun (WGS) entry which is preliminary data.</text>
</comment>
<dbReference type="InterPro" id="IPR013783">
    <property type="entry name" value="Ig-like_fold"/>
</dbReference>
<dbReference type="EMBL" id="JAFNEN010000515">
    <property type="protein sequence ID" value="KAG8181451.1"/>
    <property type="molecule type" value="Genomic_DNA"/>
</dbReference>
<comment type="function">
    <text evidence="6">Calsequestrin is a high-capacity, moderate affinity, calcium-binding protein and thus acts as an internal calcium store in muscle.</text>
</comment>
<dbReference type="GO" id="GO:0033018">
    <property type="term" value="C:sarcoplasmic reticulum lumen"/>
    <property type="evidence" value="ECO:0007669"/>
    <property type="project" value="UniProtKB-SubCell"/>
</dbReference>
<dbReference type="SMART" id="SM00409">
    <property type="entry name" value="IG"/>
    <property type="match status" value="1"/>
</dbReference>
<reference evidence="9 10" key="1">
    <citation type="journal article" date="2022" name="Nat. Ecol. Evol.">
        <title>A masculinizing supergene underlies an exaggerated male reproductive morph in a spider.</title>
        <authorList>
            <person name="Hendrickx F."/>
            <person name="De Corte Z."/>
            <person name="Sonet G."/>
            <person name="Van Belleghem S.M."/>
            <person name="Kostlbacher S."/>
            <person name="Vangestel C."/>
        </authorList>
    </citation>
    <scope>NUCLEOTIDE SEQUENCE [LARGE SCALE GENOMIC DNA]</scope>
    <source>
        <strain evidence="9">W744_W776</strain>
    </source>
</reference>
<dbReference type="InterPro" id="IPR001393">
    <property type="entry name" value="Calsequestrin"/>
</dbReference>